<gene>
    <name evidence="2" type="ORF">C4D60_Mb07t02250</name>
</gene>
<name>A0A4S8JCE1_MUSBA</name>
<dbReference type="AlphaFoldDB" id="A0A4S8JCE1"/>
<evidence type="ECO:0000313" key="3">
    <source>
        <dbReference type="Proteomes" id="UP000317650"/>
    </source>
</evidence>
<feature type="compositionally biased region" description="Polar residues" evidence="1">
    <location>
        <begin position="1"/>
        <end position="19"/>
    </location>
</feature>
<organism evidence="2 3">
    <name type="scientific">Musa balbisiana</name>
    <name type="common">Banana</name>
    <dbReference type="NCBI Taxonomy" id="52838"/>
    <lineage>
        <taxon>Eukaryota</taxon>
        <taxon>Viridiplantae</taxon>
        <taxon>Streptophyta</taxon>
        <taxon>Embryophyta</taxon>
        <taxon>Tracheophyta</taxon>
        <taxon>Spermatophyta</taxon>
        <taxon>Magnoliopsida</taxon>
        <taxon>Liliopsida</taxon>
        <taxon>Zingiberales</taxon>
        <taxon>Musaceae</taxon>
        <taxon>Musa</taxon>
    </lineage>
</organism>
<comment type="caution">
    <text evidence="2">The sequence shown here is derived from an EMBL/GenBank/DDBJ whole genome shotgun (WGS) entry which is preliminary data.</text>
</comment>
<feature type="region of interest" description="Disordered" evidence="1">
    <location>
        <begin position="126"/>
        <end position="151"/>
    </location>
</feature>
<dbReference type="Proteomes" id="UP000317650">
    <property type="component" value="Chromosome 7"/>
</dbReference>
<evidence type="ECO:0000313" key="2">
    <source>
        <dbReference type="EMBL" id="THU59448.1"/>
    </source>
</evidence>
<protein>
    <submittedName>
        <fullName evidence="2">Uncharacterized protein</fullName>
    </submittedName>
</protein>
<keyword evidence="3" id="KW-1185">Reference proteome</keyword>
<sequence>MQALTGPNNHIMVSTNPSSRVEPPQILRPPLELDAVHRLAGGGTPRGRRRPHLGARQRLHARRHLRLALLPHPRQVRRTVALPYAHLLRFPGKRAVDLGLDVVLTDIAPVTPALRPNLKRNRLVPPRAPKHAQPYWNNPDQIRALRSRDRR</sequence>
<dbReference type="STRING" id="52838.A0A4S8JCE1"/>
<proteinExistence type="predicted"/>
<evidence type="ECO:0000256" key="1">
    <source>
        <dbReference type="SAM" id="MobiDB-lite"/>
    </source>
</evidence>
<reference evidence="2 3" key="1">
    <citation type="journal article" date="2019" name="Nat. Plants">
        <title>Genome sequencing of Musa balbisiana reveals subgenome evolution and function divergence in polyploid bananas.</title>
        <authorList>
            <person name="Yao X."/>
        </authorList>
    </citation>
    <scope>NUCLEOTIDE SEQUENCE [LARGE SCALE GENOMIC DNA]</scope>
    <source>
        <strain evidence="3">cv. DH-PKW</strain>
        <tissue evidence="2">Leaves</tissue>
    </source>
</reference>
<feature type="region of interest" description="Disordered" evidence="1">
    <location>
        <begin position="1"/>
        <end position="23"/>
    </location>
</feature>
<dbReference type="EMBL" id="PYDT01000005">
    <property type="protein sequence ID" value="THU59448.1"/>
    <property type="molecule type" value="Genomic_DNA"/>
</dbReference>
<accession>A0A4S8JCE1</accession>